<feature type="region of interest" description="Disordered" evidence="2">
    <location>
        <begin position="1317"/>
        <end position="1352"/>
    </location>
</feature>
<evidence type="ECO:0000259" key="3">
    <source>
        <dbReference type="Pfam" id="PF25785"/>
    </source>
</evidence>
<dbReference type="Gene3D" id="6.10.250.3110">
    <property type="match status" value="1"/>
</dbReference>
<dbReference type="OrthoDB" id="343070at2759"/>
<feature type="coiled-coil region" evidence="1">
    <location>
        <begin position="688"/>
        <end position="797"/>
    </location>
</feature>
<organism evidence="4">
    <name type="scientific">Lichtheimia ramosa</name>
    <dbReference type="NCBI Taxonomy" id="688394"/>
    <lineage>
        <taxon>Eukaryota</taxon>
        <taxon>Fungi</taxon>
        <taxon>Fungi incertae sedis</taxon>
        <taxon>Mucoromycota</taxon>
        <taxon>Mucoromycotina</taxon>
        <taxon>Mucoromycetes</taxon>
        <taxon>Mucorales</taxon>
        <taxon>Lichtheimiaceae</taxon>
        <taxon>Lichtheimia</taxon>
    </lineage>
</organism>
<dbReference type="Pfam" id="PF25785">
    <property type="entry name" value="TPR"/>
    <property type="match status" value="1"/>
</dbReference>
<name>A0A077WPG4_9FUNG</name>
<feature type="coiled-coil region" evidence="1">
    <location>
        <begin position="23"/>
        <end position="364"/>
    </location>
</feature>
<feature type="coiled-coil region" evidence="1">
    <location>
        <begin position="838"/>
        <end position="942"/>
    </location>
</feature>
<evidence type="ECO:0000256" key="2">
    <source>
        <dbReference type="SAM" id="MobiDB-lite"/>
    </source>
</evidence>
<dbReference type="EMBL" id="LK023328">
    <property type="protein sequence ID" value="CDS09003.1"/>
    <property type="molecule type" value="Genomic_DNA"/>
</dbReference>
<dbReference type="PANTHER" id="PTHR43941:SF1">
    <property type="entry name" value="STRUCTURAL MAINTENANCE OF CHROMOSOMES PROTEIN 2"/>
    <property type="match status" value="1"/>
</dbReference>
<dbReference type="GO" id="GO:0000793">
    <property type="term" value="C:condensed chromosome"/>
    <property type="evidence" value="ECO:0007669"/>
    <property type="project" value="TreeGrafter"/>
</dbReference>
<dbReference type="InterPro" id="IPR057974">
    <property type="entry name" value="NUA/TPR/MLP1-2-like_dom"/>
</dbReference>
<evidence type="ECO:0000313" key="4">
    <source>
        <dbReference type="EMBL" id="CDS09003.1"/>
    </source>
</evidence>
<reference evidence="4" key="1">
    <citation type="journal article" date="2014" name="Genome Announc.">
        <title>De novo whole-genome sequence and genome annotation of Lichtheimia ramosa.</title>
        <authorList>
            <person name="Linde J."/>
            <person name="Schwartze V."/>
            <person name="Binder U."/>
            <person name="Lass-Florl C."/>
            <person name="Voigt K."/>
            <person name="Horn F."/>
        </authorList>
    </citation>
    <scope>NUCLEOTIDE SEQUENCE</scope>
    <source>
        <strain evidence="4">JMRC FSU:6197</strain>
    </source>
</reference>
<feature type="coiled-coil region" evidence="1">
    <location>
        <begin position="451"/>
        <end position="524"/>
    </location>
</feature>
<dbReference type="GO" id="GO:0007076">
    <property type="term" value="P:mitotic chromosome condensation"/>
    <property type="evidence" value="ECO:0007669"/>
    <property type="project" value="TreeGrafter"/>
</dbReference>
<accession>A0A077WPG4</accession>
<dbReference type="GO" id="GO:0000785">
    <property type="term" value="C:chromatin"/>
    <property type="evidence" value="ECO:0007669"/>
    <property type="project" value="TreeGrafter"/>
</dbReference>
<dbReference type="PANTHER" id="PTHR43941">
    <property type="entry name" value="STRUCTURAL MAINTENANCE OF CHROMOSOMES PROTEIN 2"/>
    <property type="match status" value="1"/>
</dbReference>
<protein>
    <recommendedName>
        <fullName evidence="3">NUA/TPR/MLP1-2-like domain-containing protein</fullName>
    </recommendedName>
</protein>
<proteinExistence type="predicted"/>
<feature type="domain" description="NUA/TPR/MLP1-2-like" evidence="3">
    <location>
        <begin position="380"/>
        <end position="474"/>
    </location>
</feature>
<feature type="region of interest" description="Disordered" evidence="2">
    <location>
        <begin position="1289"/>
        <end position="1308"/>
    </location>
</feature>
<feature type="coiled-coil region" evidence="1">
    <location>
        <begin position="551"/>
        <end position="659"/>
    </location>
</feature>
<keyword evidence="1" id="KW-0175">Coiled coil</keyword>
<evidence type="ECO:0000256" key="1">
    <source>
        <dbReference type="SAM" id="Coils"/>
    </source>
</evidence>
<dbReference type="GO" id="GO:0003682">
    <property type="term" value="F:chromatin binding"/>
    <property type="evidence" value="ECO:0007669"/>
    <property type="project" value="TreeGrafter"/>
</dbReference>
<gene>
    <name evidence="4" type="ORF">LRAMOSA10363</name>
</gene>
<dbReference type="GO" id="GO:0000796">
    <property type="term" value="C:condensin complex"/>
    <property type="evidence" value="ECO:0007669"/>
    <property type="project" value="TreeGrafter"/>
</dbReference>
<sequence length="1409" mass="164044">MSTLSEAIESSKSLTYEVLLADYEALQAAHAKKTNDEERLKKELELAHSELRAVKNASQDTTKLHVEACAQVEELQENNQSLLARVASLREQLLGYKDRNKSLYSYHSKLKKEIAQLSLQNQDLKRTELKQRSYNEVLQSREQQLITQLEQLRSEMQRYKNEHWDYVNTHQQQYQRLLQEKAMIEQRRDDLLDYNANLTSELGESHMQNEMMKKQLETTQDERDRLKQHVEDTKSTLQSSIQSLTKQHEMDLEELKKARDALEKQQMAEKDVLEKNRSLKEQLIQCRKRLQSPSDDSAPQNQQQLLDELSRLREEKTKWTRENEGLQKDYQTCIDAFNQVTEDYKDVSANNERLRSQLSSLRQQILQNDESDTQLAEKVQVLQSKLDEMTKHNEALDVSLRNTTYQLKFLLRDVQSRNQYLPPGFDDSSSITDYTSITPSVSHERTVFHNVDELVQKNQQLLLDVTRLRQQLENLSHESDRIKKEHQQLATNYEHDTQQSNDKIKELEGLAQNLQSSLDNTIKENHVYKQMIQDHLRDPHYASHIDSDSLMRDYKEKLAECEREREDQIVAMEKEIATLKEELKHNRQTIINAISDRQHAETREQRMMKGCAHLDDQLKSAKLQLAEQKQQVRVLTQRLAEQQKTLGEIQAECLSAREESAQKSLDLATNKTQLEYVQQLNQKRENDFAVLQENHQKLQSLYRELQLQQDDDRDAQLEHLDSLRTHTERQRREIDSLKETLRQTEEELRTMTTMQHEREKSTIEKLHSELKSLKLQYEESQAELMQIRERMAAQEAMESINNTQHSSATEDDIQVLRARTQDYEQRYNLINDRIVKMKADYDTLLDDLRNKLQDAKMDAQERESKLKESEAVTEENEKLKQTQFELEQRWTKELEDLKTQLESAQSDKQTLEVEIASLRNKVDLAERQFQSLQSDYENERAAHVKDTKTIENLQIQVRTLNGSLSEARVIIFKTEGRLRTLELQWTGEKEEWAQMEASLRSELDTSRHQLLKITQLHDQLLGSITKDSNHGASALSDLSNKAVTELRSSMADIVQENDRLYAQYKQALATSDEHQRQLQVVVARLGSAEAQVHQLQKVNLELEDKYATIMADKSTLGTTSNISPGSLEKQLSEAEDAKHALEKQLGTAQEELAKASDRIQSLEKQISESAATADLLAKAKQEWNMRTSQILNKYNKADPTEVQMLKEEQAKLQSQLSSMEQEKTLSAKKIAELEAQVKTADETAVKYHRAAAGLKKRWEAAQAELDKLKDKSSDASEKQAMDETLKKMTQEKEQLQRSHNKLDKDLTDLRAKHKSLLERAKNEIAEKKKKSEELEKAQNEMQEIKKQMDEARTQVENVQKQLELEQSRSKVMQSMSNKKIVKLQEELDALSSHKRAREDDNVEQPAPKR</sequence>
<feature type="coiled-coil region" evidence="1">
    <location>
        <begin position="1131"/>
        <end position="1172"/>
    </location>
</feature>
<feature type="region of interest" description="Disordered" evidence="2">
    <location>
        <begin position="1384"/>
        <end position="1409"/>
    </location>
</feature>